<protein>
    <submittedName>
        <fullName evidence="5">AraC family transcriptional regulator</fullName>
    </submittedName>
</protein>
<evidence type="ECO:0000256" key="2">
    <source>
        <dbReference type="ARBA" id="ARBA00023125"/>
    </source>
</evidence>
<evidence type="ECO:0000256" key="3">
    <source>
        <dbReference type="ARBA" id="ARBA00023163"/>
    </source>
</evidence>
<evidence type="ECO:0000256" key="1">
    <source>
        <dbReference type="ARBA" id="ARBA00023015"/>
    </source>
</evidence>
<evidence type="ECO:0000313" key="5">
    <source>
        <dbReference type="EMBL" id="PSW06770.1"/>
    </source>
</evidence>
<dbReference type="PROSITE" id="PS01124">
    <property type="entry name" value="HTH_ARAC_FAMILY_2"/>
    <property type="match status" value="1"/>
</dbReference>
<keyword evidence="2" id="KW-0238">DNA-binding</keyword>
<name>A0A2T3N348_9GAMM</name>
<dbReference type="SUPFAM" id="SSF46689">
    <property type="entry name" value="Homeodomain-like"/>
    <property type="match status" value="1"/>
</dbReference>
<keyword evidence="3" id="KW-0804">Transcription</keyword>
<dbReference type="PANTHER" id="PTHR47894">
    <property type="entry name" value="HTH-TYPE TRANSCRIPTIONAL REGULATOR GADX"/>
    <property type="match status" value="1"/>
</dbReference>
<dbReference type="InterPro" id="IPR018060">
    <property type="entry name" value="HTH_AraC"/>
</dbReference>
<dbReference type="RefSeq" id="WP_107282134.1">
    <property type="nucleotide sequence ID" value="NZ_PYMC01000002.1"/>
</dbReference>
<dbReference type="Pfam" id="PF12625">
    <property type="entry name" value="Arabinose_bd"/>
    <property type="match status" value="1"/>
</dbReference>
<accession>A0A2T3N348</accession>
<dbReference type="Pfam" id="PF12833">
    <property type="entry name" value="HTH_18"/>
    <property type="match status" value="1"/>
</dbReference>
<dbReference type="InterPro" id="IPR032687">
    <property type="entry name" value="AraC-type_N"/>
</dbReference>
<organism evidence="5 6">
    <name type="scientific">Photobacterium lipolyticum</name>
    <dbReference type="NCBI Taxonomy" id="266810"/>
    <lineage>
        <taxon>Bacteria</taxon>
        <taxon>Pseudomonadati</taxon>
        <taxon>Pseudomonadota</taxon>
        <taxon>Gammaproteobacteria</taxon>
        <taxon>Vibrionales</taxon>
        <taxon>Vibrionaceae</taxon>
        <taxon>Photobacterium</taxon>
    </lineage>
</organism>
<dbReference type="SMART" id="SM00342">
    <property type="entry name" value="HTH_ARAC"/>
    <property type="match status" value="1"/>
</dbReference>
<dbReference type="AlphaFoldDB" id="A0A2T3N348"/>
<reference evidence="5 6" key="1">
    <citation type="submission" date="2018-03" db="EMBL/GenBank/DDBJ databases">
        <title>Whole genome sequencing of Histamine producing bacteria.</title>
        <authorList>
            <person name="Butler K."/>
        </authorList>
    </citation>
    <scope>NUCLEOTIDE SEQUENCE [LARGE SCALE GENOMIC DNA]</scope>
    <source>
        <strain evidence="5 6">DSM 16190</strain>
    </source>
</reference>
<evidence type="ECO:0000259" key="4">
    <source>
        <dbReference type="PROSITE" id="PS01124"/>
    </source>
</evidence>
<dbReference type="EMBL" id="PYMC01000002">
    <property type="protein sequence ID" value="PSW06770.1"/>
    <property type="molecule type" value="Genomic_DNA"/>
</dbReference>
<dbReference type="GO" id="GO:0000976">
    <property type="term" value="F:transcription cis-regulatory region binding"/>
    <property type="evidence" value="ECO:0007669"/>
    <property type="project" value="TreeGrafter"/>
</dbReference>
<dbReference type="Gene3D" id="1.10.10.60">
    <property type="entry name" value="Homeodomain-like"/>
    <property type="match status" value="1"/>
</dbReference>
<keyword evidence="1" id="KW-0805">Transcription regulation</keyword>
<dbReference type="Proteomes" id="UP000240904">
    <property type="component" value="Unassembled WGS sequence"/>
</dbReference>
<gene>
    <name evidence="5" type="ORF">C9I89_04380</name>
</gene>
<comment type="caution">
    <text evidence="5">The sequence shown here is derived from an EMBL/GenBank/DDBJ whole genome shotgun (WGS) entry which is preliminary data.</text>
</comment>
<dbReference type="InterPro" id="IPR009057">
    <property type="entry name" value="Homeodomain-like_sf"/>
</dbReference>
<dbReference type="PANTHER" id="PTHR47894:SF1">
    <property type="entry name" value="HTH-TYPE TRANSCRIPTIONAL REGULATOR VQSM"/>
    <property type="match status" value="1"/>
</dbReference>
<dbReference type="GO" id="GO:0003700">
    <property type="term" value="F:DNA-binding transcription factor activity"/>
    <property type="evidence" value="ECO:0007669"/>
    <property type="project" value="InterPro"/>
</dbReference>
<keyword evidence="6" id="KW-1185">Reference proteome</keyword>
<feature type="domain" description="HTH araC/xylS-type" evidence="4">
    <location>
        <begin position="233"/>
        <end position="330"/>
    </location>
</feature>
<sequence>MKRADKFVIPPNWKVLFKDLGINLQVVLGYAELPLGLFEQKKVQLSPSQYFQLWQGIDKAAQVQGIELALKLAEVMSFESFDVPIFAAICSPNLNSAIKRLQEYKPLIGPMELRLDQTDATTEIEISCYGFTSAIPSSLSLTELVFFTQLTRLATRQSINPIKVVLPELPRNLSAYIDYFGCEIAQGSATKVVFSSKDARVPFLTNNQTMLSIFDRELRKKLEAMESNHTTSRTVYTHLMDLLPQGESSIEVVASQMAMSKRTLQRKLSAEGNSYQSILHKVREELAHYYLKETDLPITEVSFLLGFQETNSFIRAYSSWTGVSPGHVRC</sequence>
<dbReference type="GO" id="GO:0005829">
    <property type="term" value="C:cytosol"/>
    <property type="evidence" value="ECO:0007669"/>
    <property type="project" value="TreeGrafter"/>
</dbReference>
<dbReference type="OrthoDB" id="6396588at2"/>
<proteinExistence type="predicted"/>
<evidence type="ECO:0000313" key="6">
    <source>
        <dbReference type="Proteomes" id="UP000240904"/>
    </source>
</evidence>